<comment type="caution">
    <text evidence="1">The sequence shown here is derived from an EMBL/GenBank/DDBJ whole genome shotgun (WGS) entry which is preliminary data.</text>
</comment>
<keyword evidence="2" id="KW-1185">Reference proteome</keyword>
<proteinExistence type="predicted"/>
<organism evidence="1 2">
    <name type="scientific">Glomus cerebriforme</name>
    <dbReference type="NCBI Taxonomy" id="658196"/>
    <lineage>
        <taxon>Eukaryota</taxon>
        <taxon>Fungi</taxon>
        <taxon>Fungi incertae sedis</taxon>
        <taxon>Mucoromycota</taxon>
        <taxon>Glomeromycotina</taxon>
        <taxon>Glomeromycetes</taxon>
        <taxon>Glomerales</taxon>
        <taxon>Glomeraceae</taxon>
        <taxon>Glomus</taxon>
    </lineage>
</organism>
<dbReference type="Proteomes" id="UP000265703">
    <property type="component" value="Unassembled WGS sequence"/>
</dbReference>
<dbReference type="EMBL" id="QKYT01001679">
    <property type="protein sequence ID" value="RIA79011.1"/>
    <property type="molecule type" value="Genomic_DNA"/>
</dbReference>
<gene>
    <name evidence="1" type="ORF">C1645_841786</name>
</gene>
<evidence type="ECO:0000313" key="2">
    <source>
        <dbReference type="Proteomes" id="UP000265703"/>
    </source>
</evidence>
<accession>A0A397S8F2</accession>
<name>A0A397S8F2_9GLOM</name>
<dbReference type="AlphaFoldDB" id="A0A397S8F2"/>
<reference evidence="1 2" key="1">
    <citation type="submission" date="2018-06" db="EMBL/GenBank/DDBJ databases">
        <title>Comparative genomics reveals the genomic features of Rhizophagus irregularis, R. cerebriforme, R. diaphanum and Gigaspora rosea, and their symbiotic lifestyle signature.</title>
        <authorList>
            <person name="Morin E."/>
            <person name="San Clemente H."/>
            <person name="Chen E.C.H."/>
            <person name="De La Providencia I."/>
            <person name="Hainaut M."/>
            <person name="Kuo A."/>
            <person name="Kohler A."/>
            <person name="Murat C."/>
            <person name="Tang N."/>
            <person name="Roy S."/>
            <person name="Loubradou J."/>
            <person name="Henrissat B."/>
            <person name="Grigoriev I.V."/>
            <person name="Corradi N."/>
            <person name="Roux C."/>
            <person name="Martin F.M."/>
        </authorList>
    </citation>
    <scope>NUCLEOTIDE SEQUENCE [LARGE SCALE GENOMIC DNA]</scope>
    <source>
        <strain evidence="1 2">DAOM 227022</strain>
    </source>
</reference>
<protein>
    <submittedName>
        <fullName evidence="1">Uncharacterized protein</fullName>
    </submittedName>
</protein>
<sequence>MDGKKIIVPQKVQIEEVKYIENEVLSWEEFEKNYKVDEKVDYSDLNNGDIGTQEGYGPCNDAREEASKIITEEGH</sequence>
<evidence type="ECO:0000313" key="1">
    <source>
        <dbReference type="EMBL" id="RIA79011.1"/>
    </source>
</evidence>